<protein>
    <submittedName>
        <fullName evidence="1">Metabolite traffic protein EboE</fullName>
    </submittedName>
</protein>
<dbReference type="Proteomes" id="UP000718451">
    <property type="component" value="Unassembled WGS sequence"/>
</dbReference>
<dbReference type="SUPFAM" id="SSF51658">
    <property type="entry name" value="Xylose isomerase-like"/>
    <property type="match status" value="1"/>
</dbReference>
<gene>
    <name evidence="1" type="primary">eboE</name>
    <name evidence="1" type="ORF">HCU67_08230</name>
</gene>
<accession>A0ABX1GPU1</accession>
<dbReference type="RefSeq" id="WP_168552167.1">
    <property type="nucleotide sequence ID" value="NZ_JAAWWL010000002.1"/>
</dbReference>
<dbReference type="InterPro" id="IPR036237">
    <property type="entry name" value="Xyl_isomerase-like_sf"/>
</dbReference>
<name>A0ABX1GPU1_9FLAO</name>
<reference evidence="1 2" key="1">
    <citation type="submission" date="2020-04" db="EMBL/GenBank/DDBJ databases">
        <authorList>
            <person name="Yoon J."/>
        </authorList>
    </citation>
    <scope>NUCLEOTIDE SEQUENCE [LARGE SCALE GENOMIC DNA]</scope>
    <source>
        <strain evidence="1 2">DJ-13</strain>
    </source>
</reference>
<dbReference type="NCBIfam" id="NF035939">
    <property type="entry name" value="TIM_EboE"/>
    <property type="match status" value="1"/>
</dbReference>
<keyword evidence="2" id="KW-1185">Reference proteome</keyword>
<proteinExistence type="predicted"/>
<dbReference type="EMBL" id="JAAWWL010000002">
    <property type="protein sequence ID" value="NKI31933.1"/>
    <property type="molecule type" value="Genomic_DNA"/>
</dbReference>
<organism evidence="1 2">
    <name type="scientific">Croceivirga thetidis</name>
    <dbReference type="NCBI Taxonomy" id="2721623"/>
    <lineage>
        <taxon>Bacteria</taxon>
        <taxon>Pseudomonadati</taxon>
        <taxon>Bacteroidota</taxon>
        <taxon>Flavobacteriia</taxon>
        <taxon>Flavobacteriales</taxon>
        <taxon>Flavobacteriaceae</taxon>
        <taxon>Croceivirga</taxon>
    </lineage>
</organism>
<evidence type="ECO:0000313" key="1">
    <source>
        <dbReference type="EMBL" id="NKI31933.1"/>
    </source>
</evidence>
<sequence length="397" mass="45408">MRLNDNFHLSYCSNIHPGENWQKTFDSLKENLPKIKAKISPDQEFGLGLRLSNKASVELSQNNNLKEFSEWLVQNNCYVFTMNGFPYGNFHDEKVKDKVHEPDWTTQERLSYTLRLFEQLAILLPEGLEGGISTSPISYRHWFEGDLEKQIAMEKGAANMVEVAFNLHEIESETGKFLHLDVEPEPDGLLENTTEVLEFFENFLVPAAVSRFNSIGKSPEEATDLLKRHITLCYDVCHFALAFEAPDNTFQRLAEAGIQIGKIQISAALKILESKESTSEIWDALAAFNEPTYLHQVTELIDGKVVTYSDLPEVLKKQAPFTELRAHFHVPIFLQEFGLLKSTQDQIVDTFSYLEDNPGLTKHLEVETYTWDVLPKNLKIPIVDSIVRELNWVKSQL</sequence>
<comment type="caution">
    <text evidence="1">The sequence shown here is derived from an EMBL/GenBank/DDBJ whole genome shotgun (WGS) entry which is preliminary data.</text>
</comment>
<evidence type="ECO:0000313" key="2">
    <source>
        <dbReference type="Proteomes" id="UP000718451"/>
    </source>
</evidence>